<evidence type="ECO:0000256" key="3">
    <source>
        <dbReference type="ARBA" id="ARBA00023306"/>
    </source>
</evidence>
<evidence type="ECO:0000256" key="1">
    <source>
        <dbReference type="ARBA" id="ARBA00011177"/>
    </source>
</evidence>
<dbReference type="GO" id="GO:0051301">
    <property type="term" value="P:cell division"/>
    <property type="evidence" value="ECO:0007669"/>
    <property type="project" value="UniProtKB-KW"/>
</dbReference>
<reference evidence="7 8" key="1">
    <citation type="submission" date="2024-03" db="EMBL/GenBank/DDBJ databases">
        <authorList>
            <person name="Martinez-Hernandez J."/>
        </authorList>
    </citation>
    <scope>NUCLEOTIDE SEQUENCE [LARGE SCALE GENOMIC DNA]</scope>
</reference>
<evidence type="ECO:0000313" key="7">
    <source>
        <dbReference type="EMBL" id="CAL0310116.1"/>
    </source>
</evidence>
<keyword evidence="3" id="KW-0131">Cell cycle</keyword>
<dbReference type="InterPro" id="IPR036915">
    <property type="entry name" value="Cyclin-like_sf"/>
</dbReference>
<accession>A0AAV1WL46</accession>
<dbReference type="InterPro" id="IPR006671">
    <property type="entry name" value="Cyclin_N"/>
</dbReference>
<dbReference type="Gene3D" id="1.10.472.10">
    <property type="entry name" value="Cyclin-like"/>
    <property type="match status" value="2"/>
</dbReference>
<feature type="region of interest" description="Disordered" evidence="5">
    <location>
        <begin position="136"/>
        <end position="160"/>
    </location>
</feature>
<feature type="domain" description="Cyclin N-terminal" evidence="6">
    <location>
        <begin position="21"/>
        <end position="91"/>
    </location>
</feature>
<evidence type="ECO:0000259" key="6">
    <source>
        <dbReference type="Pfam" id="PF00134"/>
    </source>
</evidence>
<keyword evidence="2" id="KW-0132">Cell division</keyword>
<evidence type="ECO:0000313" key="8">
    <source>
        <dbReference type="Proteomes" id="UP001497480"/>
    </source>
</evidence>
<protein>
    <recommendedName>
        <fullName evidence="4">B-like cyclin</fullName>
    </recommendedName>
</protein>
<evidence type="ECO:0000256" key="4">
    <source>
        <dbReference type="ARBA" id="ARBA00032263"/>
    </source>
</evidence>
<keyword evidence="8" id="KW-1185">Reference proteome</keyword>
<dbReference type="InterPro" id="IPR039361">
    <property type="entry name" value="Cyclin"/>
</dbReference>
<dbReference type="AlphaFoldDB" id="A0AAV1WL46"/>
<comment type="subunit">
    <text evidence="1">Interacts with the CDC2 protein kinase to form a serine/threonine kinase holoenzyme complex also known as maturation promoting factor (MPF). The cyclin subunit imparts substrate specificity to the complex.</text>
</comment>
<evidence type="ECO:0000256" key="5">
    <source>
        <dbReference type="SAM" id="MobiDB-lite"/>
    </source>
</evidence>
<gene>
    <name evidence="7" type="ORF">LLUT_LOCUS11176</name>
</gene>
<dbReference type="Proteomes" id="UP001497480">
    <property type="component" value="Unassembled WGS sequence"/>
</dbReference>
<proteinExistence type="predicted"/>
<dbReference type="EMBL" id="CAXHTB010000007">
    <property type="protein sequence ID" value="CAL0310116.1"/>
    <property type="molecule type" value="Genomic_DNA"/>
</dbReference>
<sequence length="237" mass="26835">MQNGSVLDRGMHWRGVEVDAFVPYLAMNYFDTFVSQSEENPYSEIDQVPLVAIACLTIAAKIREFSDDFDLKDFDPDTIREVELRIHNKLEGLTKPVTPFCFLDHFYPTFERIGGFKRRCINEIIVQAKGGKSEQVRAAKTESKTKSVQHRTGKGKGKGKAMEILATIAEDKEEYGSDDPVRYCPKKLMNFMLMWPTDDPLSVKEPVEESPRANDEPVAHVVCFVCEDNPRCSCSIG</sequence>
<name>A0AAV1WL46_LUPLU</name>
<comment type="caution">
    <text evidence="7">The sequence shown here is derived from an EMBL/GenBank/DDBJ whole genome shotgun (WGS) entry which is preliminary data.</text>
</comment>
<organism evidence="7 8">
    <name type="scientific">Lupinus luteus</name>
    <name type="common">European yellow lupine</name>
    <dbReference type="NCBI Taxonomy" id="3873"/>
    <lineage>
        <taxon>Eukaryota</taxon>
        <taxon>Viridiplantae</taxon>
        <taxon>Streptophyta</taxon>
        <taxon>Embryophyta</taxon>
        <taxon>Tracheophyta</taxon>
        <taxon>Spermatophyta</taxon>
        <taxon>Magnoliopsida</taxon>
        <taxon>eudicotyledons</taxon>
        <taxon>Gunneridae</taxon>
        <taxon>Pentapetalae</taxon>
        <taxon>rosids</taxon>
        <taxon>fabids</taxon>
        <taxon>Fabales</taxon>
        <taxon>Fabaceae</taxon>
        <taxon>Papilionoideae</taxon>
        <taxon>50 kb inversion clade</taxon>
        <taxon>genistoids sensu lato</taxon>
        <taxon>core genistoids</taxon>
        <taxon>Genisteae</taxon>
        <taxon>Lupinus</taxon>
    </lineage>
</organism>
<feature type="compositionally biased region" description="Basic and acidic residues" evidence="5">
    <location>
        <begin position="136"/>
        <end position="145"/>
    </location>
</feature>
<feature type="compositionally biased region" description="Basic residues" evidence="5">
    <location>
        <begin position="147"/>
        <end position="159"/>
    </location>
</feature>
<evidence type="ECO:0000256" key="2">
    <source>
        <dbReference type="ARBA" id="ARBA00022618"/>
    </source>
</evidence>
<dbReference type="SUPFAM" id="SSF47954">
    <property type="entry name" value="Cyclin-like"/>
    <property type="match status" value="1"/>
</dbReference>
<dbReference type="Pfam" id="PF00134">
    <property type="entry name" value="Cyclin_N"/>
    <property type="match status" value="1"/>
</dbReference>
<dbReference type="PANTHER" id="PTHR10177">
    <property type="entry name" value="CYCLINS"/>
    <property type="match status" value="1"/>
</dbReference>